<feature type="domain" description="BEACH-type PH" evidence="6">
    <location>
        <begin position="179"/>
        <end position="274"/>
    </location>
</feature>
<gene>
    <name evidence="7" type="ORF">NAEGRDRAFT_80471</name>
</gene>
<keyword evidence="1 3" id="KW-0853">WD repeat</keyword>
<feature type="repeat" description="WD" evidence="3">
    <location>
        <begin position="815"/>
        <end position="854"/>
    </location>
</feature>
<dbReference type="InterPro" id="IPR011993">
    <property type="entry name" value="PH-like_dom_sf"/>
</dbReference>
<dbReference type="InterPro" id="IPR023362">
    <property type="entry name" value="PH-BEACH_dom"/>
</dbReference>
<evidence type="ECO:0000256" key="4">
    <source>
        <dbReference type="SAM" id="MobiDB-lite"/>
    </source>
</evidence>
<reference evidence="7 8" key="1">
    <citation type="journal article" date="2010" name="Cell">
        <title>The genome of Naegleria gruberi illuminates early eukaryotic versatility.</title>
        <authorList>
            <person name="Fritz-Laylin L.K."/>
            <person name="Prochnik S.E."/>
            <person name="Ginger M.L."/>
            <person name="Dacks J.B."/>
            <person name="Carpenter M.L."/>
            <person name="Field M.C."/>
            <person name="Kuo A."/>
            <person name="Paredez A."/>
            <person name="Chapman J."/>
            <person name="Pham J."/>
            <person name="Shu S."/>
            <person name="Neupane R."/>
            <person name="Cipriano M."/>
            <person name="Mancuso J."/>
            <person name="Tu H."/>
            <person name="Salamov A."/>
            <person name="Lindquist E."/>
            <person name="Shapiro H."/>
            <person name="Lucas S."/>
            <person name="Grigoriev I.V."/>
            <person name="Cande W.Z."/>
            <person name="Fulton C."/>
            <person name="Rokhsar D.S."/>
            <person name="Dawson S.C."/>
        </authorList>
    </citation>
    <scope>NUCLEOTIDE SEQUENCE [LARGE SCALE GENOMIC DNA]</scope>
    <source>
        <strain evidence="7 8">NEG-M</strain>
    </source>
</reference>
<dbReference type="SUPFAM" id="SSF81837">
    <property type="entry name" value="BEACH domain"/>
    <property type="match status" value="1"/>
</dbReference>
<sequence>MLRKRKNKRFNMLLLKEDEIYFQDFSCTYYFGASGREKYKGRLHFCSQSLVFVPDDTRFSITRHCFDKIEGGFKKFKATSMNHPYFASFADENLFCFNCSEFVEIRKGNKDHPFIFKKQTETVVIGLTFLTAQQFVEKVTPIYQLFQSNSGLPSVEQINQIYEDQIAKGFSFDVTWLEDFREQTLYETHGTKVTPLVDTHGCILLTNERIYFQPFNNISTKPVKKYNLRDINRIVRRRHNLRHIGIEVFMQNNKSIFLAVKNQTERDNIYNIILKQPIISNISLNDQGNMTLKWQSGLISNFDYLLYLNFIADRSFNDLTQYPVFPWVIADYTSKTLDLNNPNTFRDLRKPIGALNPNRLEGFKQRYYDMPDPKFLYGTHYSTPGYVLYFLLRQAPEYMLKLQNGRFDAPDREFFSIQSTYNSVLSNTADLKELIPEFYQSTGSFLINSLNLDLGVRNNGQRVNNVILPPWAKDEQEFVYKCRLALESDHVSQNLHHWIDLIFGYKQIGEEAVKADNLFYYLTYEGAIDIEKIRDPVQRRGIEIQIREFGQTPRQVFNHPHPQRKTGTNLSNITKFSVTSSDVIPLDIISATKEVVPKSPARSYSSSLLMESFSNTSSKSSSPVVRSVSSPFSPIITPKDDDFDISDMLKTDLNRPSSFMLSKISEESFSNNEDESLSSSISLDSLGDNSPRTRKKRSKLRKQKSMSQVSEFMPKYSTSDDISFKVDLHRDRITSAIISKDKSRIYTSSDDSTCKVYSIESKRQLRRIADMGDMALSSCAVIEDPNSEQKVLIAGSWDNRVYVYSVEYGKVLDILEGHEDAVSKICISGDSLISSSWDSTVKVWKCSSDSVSTTPLATFQEHDSPVHSLNIDTSGNMIVSGSEDGVIIVIDVRQKKAVAEFSAHSDVVSDLCFCGEDSQRFISCSKDGSIKLFDISGSEIAQFNHSSVNQAWRCLSTDGFELLSGGEDGKLYKWNVADGSLASSLTAHASPMTTIGVSDDGESVVTGSKGGEVIYWDK</sequence>
<dbReference type="PANTHER" id="PTHR13743:SF123">
    <property type="entry name" value="PROTEIN FAN"/>
    <property type="match status" value="1"/>
</dbReference>
<dbReference type="InParanoid" id="D2VLR1"/>
<dbReference type="PROSITE" id="PS50197">
    <property type="entry name" value="BEACH"/>
    <property type="match status" value="1"/>
</dbReference>
<dbReference type="CDD" id="cd00200">
    <property type="entry name" value="WD40"/>
    <property type="match status" value="1"/>
</dbReference>
<feature type="compositionally biased region" description="Basic residues" evidence="4">
    <location>
        <begin position="692"/>
        <end position="704"/>
    </location>
</feature>
<dbReference type="eggNOG" id="KOG1786">
    <property type="taxonomic scope" value="Eukaryota"/>
</dbReference>
<dbReference type="PROSITE" id="PS51783">
    <property type="entry name" value="PH_BEACH"/>
    <property type="match status" value="1"/>
</dbReference>
<dbReference type="Gene3D" id="2.30.29.30">
    <property type="entry name" value="Pleckstrin-homology domain (PH domain)/Phosphotyrosine-binding domain (PTB)"/>
    <property type="match status" value="1"/>
</dbReference>
<evidence type="ECO:0000256" key="1">
    <source>
        <dbReference type="ARBA" id="ARBA00022574"/>
    </source>
</evidence>
<dbReference type="PROSITE" id="PS50294">
    <property type="entry name" value="WD_REPEATS_REGION"/>
    <property type="match status" value="3"/>
</dbReference>
<dbReference type="VEuPathDB" id="AmoebaDB:NAEGRDRAFT_80471"/>
<dbReference type="CDD" id="cd06071">
    <property type="entry name" value="Beach"/>
    <property type="match status" value="1"/>
</dbReference>
<dbReference type="SMART" id="SM01026">
    <property type="entry name" value="Beach"/>
    <property type="match status" value="1"/>
</dbReference>
<dbReference type="InterPro" id="IPR036322">
    <property type="entry name" value="WD40_repeat_dom_sf"/>
</dbReference>
<evidence type="ECO:0000256" key="2">
    <source>
        <dbReference type="ARBA" id="ARBA00022737"/>
    </source>
</evidence>
<dbReference type="PANTHER" id="PTHR13743">
    <property type="entry name" value="BEIGE/BEACH-RELATED"/>
    <property type="match status" value="1"/>
</dbReference>
<feature type="repeat" description="WD" evidence="3">
    <location>
        <begin position="901"/>
        <end position="943"/>
    </location>
</feature>
<dbReference type="GeneID" id="8851831"/>
<accession>D2VLR1</accession>
<dbReference type="Gene3D" id="1.10.1540.10">
    <property type="entry name" value="BEACH domain"/>
    <property type="match status" value="1"/>
</dbReference>
<evidence type="ECO:0000259" key="5">
    <source>
        <dbReference type="PROSITE" id="PS50197"/>
    </source>
</evidence>
<proteinExistence type="predicted"/>
<dbReference type="SUPFAM" id="SSF50978">
    <property type="entry name" value="WD40 repeat-like"/>
    <property type="match status" value="1"/>
</dbReference>
<feature type="repeat" description="WD" evidence="3">
    <location>
        <begin position="859"/>
        <end position="900"/>
    </location>
</feature>
<dbReference type="InterPro" id="IPR001680">
    <property type="entry name" value="WD40_rpt"/>
</dbReference>
<dbReference type="RefSeq" id="XP_002674927.1">
    <property type="nucleotide sequence ID" value="XM_002674881.1"/>
</dbReference>
<dbReference type="EMBL" id="GG738881">
    <property type="protein sequence ID" value="EFC42183.1"/>
    <property type="molecule type" value="Genomic_DNA"/>
</dbReference>
<dbReference type="InterPro" id="IPR057496">
    <property type="entry name" value="FAN-like_PH"/>
</dbReference>
<dbReference type="OrthoDB" id="26681at2759"/>
<feature type="domain" description="BEACH" evidence="5">
    <location>
        <begin position="279"/>
        <end position="564"/>
    </location>
</feature>
<dbReference type="InterPro" id="IPR000409">
    <property type="entry name" value="BEACH_dom"/>
</dbReference>
<evidence type="ECO:0000313" key="8">
    <source>
        <dbReference type="Proteomes" id="UP000006671"/>
    </source>
</evidence>
<evidence type="ECO:0000313" key="7">
    <source>
        <dbReference type="EMBL" id="EFC42183.1"/>
    </source>
</evidence>
<dbReference type="FunFam" id="1.10.1540.10:FF:000001">
    <property type="entry name" value="neurobeachin isoform X1"/>
    <property type="match status" value="1"/>
</dbReference>
<dbReference type="Pfam" id="PF14844">
    <property type="entry name" value="PH_BEACH"/>
    <property type="match status" value="1"/>
</dbReference>
<dbReference type="SMART" id="SM00320">
    <property type="entry name" value="WD40"/>
    <property type="match status" value="7"/>
</dbReference>
<keyword evidence="2" id="KW-0677">Repeat</keyword>
<feature type="repeat" description="WD" evidence="3">
    <location>
        <begin position="726"/>
        <end position="767"/>
    </location>
</feature>
<dbReference type="Proteomes" id="UP000006671">
    <property type="component" value="Unassembled WGS sequence"/>
</dbReference>
<name>D2VLR1_NAEGR</name>
<dbReference type="STRING" id="5762.D2VLR1"/>
<feature type="repeat" description="WD" evidence="3">
    <location>
        <begin position="985"/>
        <end position="1018"/>
    </location>
</feature>
<feature type="region of interest" description="Disordered" evidence="4">
    <location>
        <begin position="674"/>
        <end position="710"/>
    </location>
</feature>
<dbReference type="KEGG" id="ngr:NAEGRDRAFT_80471"/>
<protein>
    <submittedName>
        <fullName evidence="7">BEACH domain-containing protein</fullName>
    </submittedName>
</protein>
<dbReference type="SUPFAM" id="SSF50729">
    <property type="entry name" value="PH domain-like"/>
    <property type="match status" value="1"/>
</dbReference>
<dbReference type="AlphaFoldDB" id="D2VLR1"/>
<keyword evidence="8" id="KW-1185">Reference proteome</keyword>
<dbReference type="OMA" id="QVYKRRY"/>
<dbReference type="Pfam" id="PF25400">
    <property type="entry name" value="PH_FAN"/>
    <property type="match status" value="1"/>
</dbReference>
<organism evidence="8">
    <name type="scientific">Naegleria gruberi</name>
    <name type="common">Amoeba</name>
    <dbReference type="NCBI Taxonomy" id="5762"/>
    <lineage>
        <taxon>Eukaryota</taxon>
        <taxon>Discoba</taxon>
        <taxon>Heterolobosea</taxon>
        <taxon>Tetramitia</taxon>
        <taxon>Eutetramitia</taxon>
        <taxon>Vahlkampfiidae</taxon>
        <taxon>Naegleria</taxon>
    </lineage>
</organism>
<dbReference type="InterPro" id="IPR015943">
    <property type="entry name" value="WD40/YVTN_repeat-like_dom_sf"/>
</dbReference>
<evidence type="ECO:0000259" key="6">
    <source>
        <dbReference type="PROSITE" id="PS51783"/>
    </source>
</evidence>
<dbReference type="Pfam" id="PF00400">
    <property type="entry name" value="WD40"/>
    <property type="match status" value="5"/>
</dbReference>
<dbReference type="Pfam" id="PF02138">
    <property type="entry name" value="Beach"/>
    <property type="match status" value="1"/>
</dbReference>
<dbReference type="PROSITE" id="PS50082">
    <property type="entry name" value="WD_REPEATS_2"/>
    <property type="match status" value="5"/>
</dbReference>
<feature type="compositionally biased region" description="Low complexity" evidence="4">
    <location>
        <begin position="674"/>
        <end position="690"/>
    </location>
</feature>
<dbReference type="CDD" id="cd01201">
    <property type="entry name" value="PH_BEACH"/>
    <property type="match status" value="1"/>
</dbReference>
<dbReference type="Gene3D" id="2.130.10.10">
    <property type="entry name" value="YVTN repeat-like/Quinoprotein amine dehydrogenase"/>
    <property type="match status" value="3"/>
</dbReference>
<evidence type="ECO:0000256" key="3">
    <source>
        <dbReference type="PROSITE-ProRule" id="PRU00221"/>
    </source>
</evidence>
<dbReference type="InterPro" id="IPR036372">
    <property type="entry name" value="BEACH_dom_sf"/>
</dbReference>
<dbReference type="InterPro" id="IPR050865">
    <property type="entry name" value="BEACH_Domain"/>
</dbReference>